<proteinExistence type="predicted"/>
<comment type="caution">
    <text evidence="2">The sequence shown here is derived from an EMBL/GenBank/DDBJ whole genome shotgun (WGS) entry which is preliminary data.</text>
</comment>
<organism evidence="2">
    <name type="scientific">Haloferax sp. CBA1149</name>
    <dbReference type="NCBI Taxonomy" id="2650753"/>
    <lineage>
        <taxon>Archaea</taxon>
        <taxon>Methanobacteriati</taxon>
        <taxon>Methanobacteriota</taxon>
        <taxon>Stenosarchaea group</taxon>
        <taxon>Halobacteria</taxon>
        <taxon>Halobacteriales</taxon>
        <taxon>Haloferacaceae</taxon>
        <taxon>Haloferax</taxon>
    </lineage>
</organism>
<evidence type="ECO:0000256" key="1">
    <source>
        <dbReference type="SAM" id="Phobius"/>
    </source>
</evidence>
<protein>
    <submittedName>
        <fullName evidence="2">Uncharacterized protein</fullName>
    </submittedName>
</protein>
<evidence type="ECO:0000313" key="2">
    <source>
        <dbReference type="EMBL" id="KAB1187677.1"/>
    </source>
</evidence>
<gene>
    <name evidence="2" type="ORF">Hfx1149_06375</name>
</gene>
<dbReference type="AlphaFoldDB" id="A0A643JZA7"/>
<dbReference type="RefSeq" id="WP_151136587.1">
    <property type="nucleotide sequence ID" value="NZ_VZUS01000001.1"/>
</dbReference>
<keyword evidence="1" id="KW-1133">Transmembrane helix</keyword>
<reference evidence="2" key="1">
    <citation type="submission" date="2019-09" db="EMBL/GenBank/DDBJ databases">
        <title>Genomic analysis of Haloferax sp. CBA1149.</title>
        <authorList>
            <person name="Roh S.W."/>
        </authorList>
    </citation>
    <scope>NUCLEOTIDE SEQUENCE</scope>
    <source>
        <strain evidence="2">CBA1149</strain>
    </source>
</reference>
<dbReference type="EMBL" id="VZUS01000001">
    <property type="protein sequence ID" value="KAB1187677.1"/>
    <property type="molecule type" value="Genomic_DNA"/>
</dbReference>
<feature type="transmembrane region" description="Helical" evidence="1">
    <location>
        <begin position="54"/>
        <end position="74"/>
    </location>
</feature>
<keyword evidence="1" id="KW-0472">Membrane</keyword>
<keyword evidence="1" id="KW-0812">Transmembrane</keyword>
<sequence>MTHDNKLGLPDALDEAPSGLETLADTVFVATAAVVGILVATLLATVVAPVGPGIGLVALFVGWPLGFLAAALGLRAGIRAIVRSGLPALARDTVHRVRAPPRVVTDGGHPDEVPCNSH</sequence>
<accession>A0A643JZA7</accession>
<feature type="transmembrane region" description="Helical" evidence="1">
    <location>
        <begin position="27"/>
        <end position="48"/>
    </location>
</feature>
<name>A0A643JZA7_9EURY</name>